<feature type="transmembrane region" description="Helical" evidence="7">
    <location>
        <begin position="55"/>
        <end position="74"/>
    </location>
</feature>
<evidence type="ECO:0000313" key="10">
    <source>
        <dbReference type="Proteomes" id="UP001208690"/>
    </source>
</evidence>
<feature type="transmembrane region" description="Helical" evidence="7">
    <location>
        <begin position="7"/>
        <end position="24"/>
    </location>
</feature>
<comment type="similarity">
    <text evidence="7">Belongs to the TRAP transporter large permease family.</text>
</comment>
<keyword evidence="10" id="KW-1185">Reference proteome</keyword>
<comment type="function">
    <text evidence="7">Part of the tripartite ATP-independent periplasmic (TRAP) transport system.</text>
</comment>
<feature type="transmembrane region" description="Helical" evidence="7">
    <location>
        <begin position="30"/>
        <end position="48"/>
    </location>
</feature>
<feature type="transmembrane region" description="Helical" evidence="7">
    <location>
        <begin position="140"/>
        <end position="166"/>
    </location>
</feature>
<feature type="transmembrane region" description="Helical" evidence="7">
    <location>
        <begin position="172"/>
        <end position="196"/>
    </location>
</feature>
<dbReference type="PIRSF" id="PIRSF006066">
    <property type="entry name" value="HI0050"/>
    <property type="match status" value="1"/>
</dbReference>
<dbReference type="RefSeq" id="WP_263846280.1">
    <property type="nucleotide sequence ID" value="NZ_JALIEB010000027.1"/>
</dbReference>
<keyword evidence="6 7" id="KW-0472">Membrane</keyword>
<evidence type="ECO:0000256" key="2">
    <source>
        <dbReference type="ARBA" id="ARBA00022475"/>
    </source>
</evidence>
<dbReference type="Pfam" id="PF06808">
    <property type="entry name" value="DctM"/>
    <property type="match status" value="1"/>
</dbReference>
<dbReference type="Proteomes" id="UP001208690">
    <property type="component" value="Unassembled WGS sequence"/>
</dbReference>
<dbReference type="InterPro" id="IPR004681">
    <property type="entry name" value="TRAP_DctM"/>
</dbReference>
<feature type="transmembrane region" description="Helical" evidence="7">
    <location>
        <begin position="281"/>
        <end position="304"/>
    </location>
</feature>
<keyword evidence="4 7" id="KW-0812">Transmembrane</keyword>
<sequence length="438" mass="46487">MDIATISVLIVAAMSVLLILGVPVAFVSGVIAVVLAYANFGVAGFFLISTRTAEFVSSFSLIAVPMFVLMASIMEKSGVARDLYRAFHVWAGSVRGGIGVVTTGVAVLLGATTGIIGGEIVLLGLIALPQMLKLNYDRKLAIGTITAGGSLGTMIPPSIILIFYGLTAEVSISHLFLATLVPGLMLATFYVAYILIRCGLNPDLGPPLPPEDRDMPLGEKLAVFKGVALPMAVAGGVLVSIYAGFASITESAALGAFGAAVAAWVRNAFSFAMLKDVLIQALRTCGMVFWLVFGTNALIGVYNLMGGITFASNMLAGISPEPAIILTVMIGVFILLGFFIDWIGILFLTMPIFLPVLTQLGYDPIWFGIVFNLSMQIAYLTPPFGPACFYLKGAAGDSLELTEIFAAQWPFIGLQILALFFVVMWPDLSLWLPRLVYG</sequence>
<evidence type="ECO:0000256" key="4">
    <source>
        <dbReference type="ARBA" id="ARBA00022692"/>
    </source>
</evidence>
<feature type="transmembrane region" description="Helical" evidence="7">
    <location>
        <begin position="365"/>
        <end position="384"/>
    </location>
</feature>
<feature type="transmembrane region" description="Helical" evidence="7">
    <location>
        <begin position="404"/>
        <end position="425"/>
    </location>
</feature>
<feature type="transmembrane region" description="Helical" evidence="7">
    <location>
        <begin position="324"/>
        <end position="353"/>
    </location>
</feature>
<dbReference type="EMBL" id="JALIEB010000027">
    <property type="protein sequence ID" value="MCV3274075.1"/>
    <property type="molecule type" value="Genomic_DNA"/>
</dbReference>
<name>A0ABT3BKH4_9RHOB</name>
<comment type="subcellular location">
    <subcellularLocation>
        <location evidence="1 7">Cell inner membrane</location>
        <topology evidence="1 7">Multi-pass membrane protein</topology>
    </subcellularLocation>
</comment>
<reference evidence="9 10" key="1">
    <citation type="submission" date="2022-04" db="EMBL/GenBank/DDBJ databases">
        <title>Roseobacter sp. WL0113 is a bacterium isolated from neritic sediment.</title>
        <authorList>
            <person name="Wang L."/>
            <person name="He W."/>
            <person name="Zhang D.-F."/>
        </authorList>
    </citation>
    <scope>NUCLEOTIDE SEQUENCE [LARGE SCALE GENOMIC DNA]</scope>
    <source>
        <strain evidence="9 10">WL0113</strain>
    </source>
</reference>
<comment type="caution">
    <text evidence="9">The sequence shown here is derived from an EMBL/GenBank/DDBJ whole genome shotgun (WGS) entry which is preliminary data.</text>
</comment>
<evidence type="ECO:0000256" key="5">
    <source>
        <dbReference type="ARBA" id="ARBA00022989"/>
    </source>
</evidence>
<keyword evidence="7" id="KW-0813">Transport</keyword>
<feature type="domain" description="TRAP C4-dicarboxylate transport system permease DctM subunit" evidence="8">
    <location>
        <begin position="12"/>
        <end position="427"/>
    </location>
</feature>
<accession>A0ABT3BKH4</accession>
<feature type="transmembrane region" description="Helical" evidence="7">
    <location>
        <begin position="222"/>
        <end position="245"/>
    </location>
</feature>
<evidence type="ECO:0000256" key="7">
    <source>
        <dbReference type="RuleBase" id="RU369079"/>
    </source>
</evidence>
<evidence type="ECO:0000259" key="8">
    <source>
        <dbReference type="Pfam" id="PF06808"/>
    </source>
</evidence>
<organism evidence="9 10">
    <name type="scientific">Roseobacter sinensis</name>
    <dbReference type="NCBI Taxonomy" id="2931391"/>
    <lineage>
        <taxon>Bacteria</taxon>
        <taxon>Pseudomonadati</taxon>
        <taxon>Pseudomonadota</taxon>
        <taxon>Alphaproteobacteria</taxon>
        <taxon>Rhodobacterales</taxon>
        <taxon>Roseobacteraceae</taxon>
        <taxon>Roseobacter</taxon>
    </lineage>
</organism>
<keyword evidence="5 7" id="KW-1133">Transmembrane helix</keyword>
<gene>
    <name evidence="9" type="ORF">MUB52_21790</name>
</gene>
<protein>
    <recommendedName>
        <fullName evidence="7">TRAP transporter large permease protein</fullName>
    </recommendedName>
</protein>
<dbReference type="NCBIfam" id="TIGR00786">
    <property type="entry name" value="dctM"/>
    <property type="match status" value="1"/>
</dbReference>
<dbReference type="InterPro" id="IPR010656">
    <property type="entry name" value="DctM"/>
</dbReference>
<evidence type="ECO:0000256" key="1">
    <source>
        <dbReference type="ARBA" id="ARBA00004429"/>
    </source>
</evidence>
<comment type="subunit">
    <text evidence="7">The complex comprises the extracytoplasmic solute receptor protein and the two transmembrane proteins.</text>
</comment>
<feature type="transmembrane region" description="Helical" evidence="7">
    <location>
        <begin position="105"/>
        <end position="128"/>
    </location>
</feature>
<keyword evidence="3 7" id="KW-0997">Cell inner membrane</keyword>
<feature type="transmembrane region" description="Helical" evidence="7">
    <location>
        <begin position="251"/>
        <end position="269"/>
    </location>
</feature>
<dbReference type="PANTHER" id="PTHR33362">
    <property type="entry name" value="SIALIC ACID TRAP TRANSPORTER PERMEASE PROTEIN SIAT-RELATED"/>
    <property type="match status" value="1"/>
</dbReference>
<evidence type="ECO:0000256" key="3">
    <source>
        <dbReference type="ARBA" id="ARBA00022519"/>
    </source>
</evidence>
<evidence type="ECO:0000313" key="9">
    <source>
        <dbReference type="EMBL" id="MCV3274075.1"/>
    </source>
</evidence>
<evidence type="ECO:0000256" key="6">
    <source>
        <dbReference type="ARBA" id="ARBA00023136"/>
    </source>
</evidence>
<proteinExistence type="inferred from homology"/>
<keyword evidence="2" id="KW-1003">Cell membrane</keyword>